<name>A0A2C6KHB0_9APIC</name>
<dbReference type="EMBL" id="MIGC01006740">
    <property type="protein sequence ID" value="PHJ16038.1"/>
    <property type="molecule type" value="Genomic_DNA"/>
</dbReference>
<evidence type="ECO:0000313" key="1">
    <source>
        <dbReference type="EMBL" id="PHJ16038.1"/>
    </source>
</evidence>
<dbReference type="AlphaFoldDB" id="A0A2C6KHB0"/>
<dbReference type="GeneID" id="94433466"/>
<keyword evidence="2" id="KW-1185">Reference proteome</keyword>
<dbReference type="RefSeq" id="XP_067917770.1">
    <property type="nucleotide sequence ID" value="XM_068070255.1"/>
</dbReference>
<comment type="caution">
    <text evidence="1">The sequence shown here is derived from an EMBL/GenBank/DDBJ whole genome shotgun (WGS) entry which is preliminary data.</text>
</comment>
<organism evidence="1 2">
    <name type="scientific">Cystoisospora suis</name>
    <dbReference type="NCBI Taxonomy" id="483139"/>
    <lineage>
        <taxon>Eukaryota</taxon>
        <taxon>Sar</taxon>
        <taxon>Alveolata</taxon>
        <taxon>Apicomplexa</taxon>
        <taxon>Conoidasida</taxon>
        <taxon>Coccidia</taxon>
        <taxon>Eucoccidiorida</taxon>
        <taxon>Eimeriorina</taxon>
        <taxon>Sarcocystidae</taxon>
        <taxon>Cystoisospora</taxon>
    </lineage>
</organism>
<gene>
    <name evidence="1" type="ORF">CSUI_010150</name>
</gene>
<accession>A0A2C6KHB0</accession>
<sequence>MRRQTSYVWLYREDIFSLPSYSVCGGHPDTCLECDTAKAICAREECLFACLLECIQGSF</sequence>
<dbReference type="VEuPathDB" id="ToxoDB:CSUI_010150"/>
<protein>
    <submittedName>
        <fullName evidence="1">Uncharacterized protein</fullName>
    </submittedName>
</protein>
<evidence type="ECO:0000313" key="2">
    <source>
        <dbReference type="Proteomes" id="UP000221165"/>
    </source>
</evidence>
<reference evidence="1 2" key="1">
    <citation type="journal article" date="2017" name="Int. J. Parasitol.">
        <title>The genome of the protozoan parasite Cystoisospora suis and a reverse vaccinology approach to identify vaccine candidates.</title>
        <authorList>
            <person name="Palmieri N."/>
            <person name="Shrestha A."/>
            <person name="Ruttkowski B."/>
            <person name="Beck T."/>
            <person name="Vogl C."/>
            <person name="Tomley F."/>
            <person name="Blake D.P."/>
            <person name="Joachim A."/>
        </authorList>
    </citation>
    <scope>NUCLEOTIDE SEQUENCE [LARGE SCALE GENOMIC DNA]</scope>
    <source>
        <strain evidence="1 2">Wien I</strain>
    </source>
</reference>
<dbReference type="Proteomes" id="UP000221165">
    <property type="component" value="Unassembled WGS sequence"/>
</dbReference>
<proteinExistence type="predicted"/>